<dbReference type="Proteomes" id="UP000663836">
    <property type="component" value="Unassembled WGS sequence"/>
</dbReference>
<feature type="domain" description="Ig-like" evidence="6">
    <location>
        <begin position="2726"/>
        <end position="2803"/>
    </location>
</feature>
<feature type="region of interest" description="Disordered" evidence="5">
    <location>
        <begin position="2828"/>
        <end position="3393"/>
    </location>
</feature>
<dbReference type="InterPro" id="IPR003598">
    <property type="entry name" value="Ig_sub2"/>
</dbReference>
<dbReference type="SMART" id="SM00408">
    <property type="entry name" value="IGc2"/>
    <property type="match status" value="27"/>
</dbReference>
<feature type="compositionally biased region" description="Basic and acidic residues" evidence="5">
    <location>
        <begin position="3373"/>
        <end position="3383"/>
    </location>
</feature>
<gene>
    <name evidence="7" type="ORF">JBS370_LOCUS6926</name>
</gene>
<evidence type="ECO:0000256" key="2">
    <source>
        <dbReference type="ARBA" id="ARBA00022490"/>
    </source>
</evidence>
<feature type="compositionally biased region" description="Basic and acidic residues" evidence="5">
    <location>
        <begin position="358"/>
        <end position="471"/>
    </location>
</feature>
<dbReference type="InterPro" id="IPR003599">
    <property type="entry name" value="Ig_sub"/>
</dbReference>
<feature type="compositionally biased region" description="Basic and acidic residues" evidence="5">
    <location>
        <begin position="1971"/>
        <end position="1981"/>
    </location>
</feature>
<feature type="domain" description="Ig-like" evidence="6">
    <location>
        <begin position="3870"/>
        <end position="3957"/>
    </location>
</feature>
<feature type="compositionally biased region" description="Basic and acidic residues" evidence="5">
    <location>
        <begin position="1017"/>
        <end position="1033"/>
    </location>
</feature>
<feature type="compositionally biased region" description="Low complexity" evidence="5">
    <location>
        <begin position="473"/>
        <end position="486"/>
    </location>
</feature>
<feature type="domain" description="Ig-like" evidence="6">
    <location>
        <begin position="777"/>
        <end position="867"/>
    </location>
</feature>
<feature type="compositionally biased region" description="Basic and acidic residues" evidence="5">
    <location>
        <begin position="1629"/>
        <end position="1685"/>
    </location>
</feature>
<evidence type="ECO:0000256" key="3">
    <source>
        <dbReference type="ARBA" id="ARBA00022553"/>
    </source>
</evidence>
<dbReference type="Gene3D" id="2.60.40.10">
    <property type="entry name" value="Immunoglobulins"/>
    <property type="match status" value="41"/>
</dbReference>
<feature type="compositionally biased region" description="Basic and acidic residues" evidence="5">
    <location>
        <begin position="2867"/>
        <end position="3362"/>
    </location>
</feature>
<feature type="region of interest" description="Disordered" evidence="5">
    <location>
        <begin position="1971"/>
        <end position="2003"/>
    </location>
</feature>
<dbReference type="PANTHER" id="PTHR35971:SF5">
    <property type="entry name" value="OBSCURIN LIKE CYTOSKELETAL ADAPTOR 1"/>
    <property type="match status" value="1"/>
</dbReference>
<organism evidence="7 8">
    <name type="scientific">Rotaria sordida</name>
    <dbReference type="NCBI Taxonomy" id="392033"/>
    <lineage>
        <taxon>Eukaryota</taxon>
        <taxon>Metazoa</taxon>
        <taxon>Spiralia</taxon>
        <taxon>Gnathifera</taxon>
        <taxon>Rotifera</taxon>
        <taxon>Eurotatoria</taxon>
        <taxon>Bdelloidea</taxon>
        <taxon>Philodinida</taxon>
        <taxon>Philodinidae</taxon>
        <taxon>Rotaria</taxon>
    </lineage>
</organism>
<reference evidence="7" key="1">
    <citation type="submission" date="2021-02" db="EMBL/GenBank/DDBJ databases">
        <authorList>
            <person name="Nowell W R."/>
        </authorList>
    </citation>
    <scope>NUCLEOTIDE SEQUENCE</scope>
</reference>
<feature type="domain" description="Ig-like" evidence="6">
    <location>
        <begin position="1860"/>
        <end position="1950"/>
    </location>
</feature>
<keyword evidence="4" id="KW-1015">Disulfide bond</keyword>
<protein>
    <recommendedName>
        <fullName evidence="6">Ig-like domain-containing protein</fullName>
    </recommendedName>
</protein>
<feature type="domain" description="Ig-like" evidence="6">
    <location>
        <begin position="4055"/>
        <end position="4142"/>
    </location>
</feature>
<comment type="subcellular location">
    <subcellularLocation>
        <location evidence="1">Cytoplasm</location>
    </subcellularLocation>
</comment>
<evidence type="ECO:0000313" key="8">
    <source>
        <dbReference type="Proteomes" id="UP000663836"/>
    </source>
</evidence>
<dbReference type="SMART" id="SM00409">
    <property type="entry name" value="IG"/>
    <property type="match status" value="41"/>
</dbReference>
<dbReference type="SUPFAM" id="SSF48726">
    <property type="entry name" value="Immunoglobulin"/>
    <property type="match status" value="36"/>
</dbReference>
<feature type="non-terminal residue" evidence="7">
    <location>
        <position position="5991"/>
    </location>
</feature>
<feature type="region of interest" description="Disordered" evidence="5">
    <location>
        <begin position="334"/>
        <end position="489"/>
    </location>
</feature>
<feature type="compositionally biased region" description="Basic and acidic residues" evidence="5">
    <location>
        <begin position="1692"/>
        <end position="1735"/>
    </location>
</feature>
<sequence>DVEQPLVRLKVHPKPIIRQEIELPKIQFNEKETLTIACQFDGAPEEPFVFLHNDEPIVPDSRVTTTVEDNKYTIVVKDLRPEEDEGVYTLKSDHLILETPSITVVPEEKKPKTETTTVEEEEIVTVVPQEKQPEKVVEEVEEVKQIPEEKKPEETEIPIKEVEEGTTVTLTVQLPEGTSHKIIILLKDKQPVKPSERIKIISTSSTTIEIQIIKAKPQDTGKYSVLIDKKEQPIVQLKVIPKPVTRQIMDIPQTTFNEGETLTIECEFDSTPEETFVFLRNGKPLKPNDRISTIVEDNKYTIVVKNLRPKEDEGVYTLKSDRLILDTPSITVVPKEKKPQTETTTVEEEEVTVTTVPVEEKQPKVQESEKQPKVREEEEQPKVQEEEKQPKVQDKEKQPKVPEEEKQPKVPEEDKQPKVPEEEGQPKVQEEEKQPKVSEQEKQPKVPQEEKQPKVQEEEMPKKELPVHEVEETTTVTLTVEQPQTTKPEEVVLLKGGEELKPSDHVKITPTSPTTTEIQITKVKPEDEGDYTVKVKDVEQPLVRLKVHPKPVIRQEIELPKIQFNEKETLTIACQFDGTPEEPFVFLHNGEPIVPDSRVTTTVEDNKYTIVVKDLRPEEDEGVYTLKSDHLILETPSITVVPEEKKPKTETTTVEEEEVVTVVPQEKQPEKVVEEVEEVKQIPEKKKPEETEIPIKEVEEGTTVTLTVQLPEGTSHKIIVLLKNKQPVKPSERIKIITTSSTTIEIQIIKAKLQDTGKYSVLIDKKEQPIVHLKVVPKPVTRQIMDIPQTTFNEGETLTIECEFDATPEETFEFLRNGKPLKPDGRISTIVEDNTYRIIVKNLRPKEDEGIYTLKSDHLILDTPSITVIRMERKEELKETVDFVEEIEEKTIVVEPSKKPEVVDVEVVEKGTDELPEITTTIRKPEETVEEEKPTIKTTMTAEEAAPIESPTVTEKFEEENIVLEKAPETKITTPIEEEIGAITETVEEKTPTPTVETTTEEITRIETIEEQPMEVVKPEDKTETKVVQDRIPEQPIQETSADQLATKTEQITPIESQQKEEVISTTVPTPQEEKPKPIEEEKPKPVEEEKPKPTEEEKPKPVEEEKPKPVEEEKPKPVEEEKPKPVEEEKPKPVEEEKPKLVEEEKPKPIEEEKPKPVEEEKPKPVEEETPKPVEEEKPKPVEEETPKPVEEEKPKPVEEETPKPVEEEKPKPVEEETPKPVEEEKPKPVEEETPKPVEEEKPKPVEEETPKPVEEEKPKPVEEEKPKPVEEETPKPVEEEKPKPVEEEKPKPIEEEKPKPVEEEKPKPVEEEKPKPVEEEKPKPVEEEKPKPVEEEKPKPTEEEKPKPVEEEKPKPVEEETPKAVEEEKPKLVEEEKPKPVEEEKPKPTEEEKPKPVEEEKPKAVEEEKPKPVEEEKPKPVEEEKSKPVEEEKPKPVEEEKPKPVEEEKPKPVEEEKPKPIEEEKPKPVEEEKPTPVEEEKPKPVEEEKPKPVEEEKPKPVEEEKPKPVEEEKPKPIEEEKPKPTEEEKPTPVEEEKLKPIEEQKPQPVEEQPKLVEAEKSIQVEEEQPKPTEEERPKPVEQEKPQRVEEEKSQPVEEQPKSAEEEKSRPVEQEKPKPVEEQLTSVEEEKPKPVEERPKPVGEEKPQPVEEQPKRVEEEIPKRVEKEPQPAEEEKPQPIEEVKAQPVEEEQPKPVEEEKLQPVEEEQPKPAEEEKPKPPTELEKPKEETRTEPVEEEKVDIPSTEESRLVEVKKPVEQEKRELVSTEEQLRETVEQEIPVHEVEEDTTVTLTVDTPIRDIRLLKDNKELKPSEHIKIVQTSRTTTEIQIIKAKPKDEGKYSVVIDKKEQPLVLLKVIPKPITHQTMDIPQTTFEEGETLTIKCQFDSLPEETFEFLRNGKPLKPNDRISTIVEDNTYTIVVKHLRPKEDEGVYTLKSNHLILDTPSITVIAKPKQPEKIETQEIVELREAAPTEEKKEQIPQPVGQPKPEEIPQPQETTTTEVQEQQEEITFVTEQPKLPTKKTVTELPVHEVEETSTVTLTVEQPKTTKPEDVVLLKDGKELKPSEHVKITPTSPTTTEVQITKVKPEDEDEGDYTVKVKDVEQPLVRLKVHPKPVIRQEMQLPKTRFNEKETLTIVCQFDGTPEEPFIFLHNDEPIVPDSRVTTTVEDNKYTIVVKDLRPEEDEGVYTLKSDHLILDTPSITVAPTENKPETETTTVEEQTITITTEKPETKPMIEEEKPEPKKKPELPVHEVEETSTVTLTIEKPQATKPEEVVLLKDGKELKPSEHVKITPTTQTTTEVQIIKVKPEDEGDYTVKVKDVEQPLVRLKVHPKPVIRQEMQLPKTRFNEKETLTIVCQFDGTPEEPFIFLHNDEPIVPDSRVTTTVEDNKYTIVVKDLRPEEDEGVYTLKSDHLILDTPSITVVPEEKKPETETTIIKEETVTIEIPETPTVEVVEETIEEKPKPPVEQPLVSEEETVTVEIKPKESVPEAIVEKPTIEEIPKEEEEKTYRSELELQIVRAPAGDTITLRIPDSKTTERNEINLYLNNQPITTLNKEDSRITIEKDGETDNYVVISDVKPEDAGRYTAEFNGKLQPLCMLEVTEPRLKKSEAQIPLKEVVVEEVVEEEEIKPAEIPTYEVVEGNSINLKIEKPRDTDMKKIFLLQNDKKLEPSTRLTIKPISSTTIEIIIENVKPNDEGTYSIQFGNQPTEKLMILKVLPKPVIHDSLQLPKDVFDEGETLTIQCEFDKKPDEPLVWKLNNIPLSQLKDDRVTMEITDDGKSYILTIKDLRPKDHEGVYKLENSHLVLETPFIRVIENVQEEEEETTILVEDEETESIELQRKPKKEEAEEKPETVTQPTVLEEGKPTPVEEEKPKPVEKEKPKPAEEEAPKPVEEEKPKPVEEEKPKPVEEEKPKPAAEEKPKPVEEEKPKLVEEEKPKPTEEEKPKPVEEEKPKPAEEEKPKPIEEEKPKPAEEEKPKLVEEKPKPVEEEKPKPVEEEKPKPAEEEKPKPTEEKTPKPVEEEKPKPAEEEKPKPAEEKKPKPAEEEKPKPAEEKKPKPAEEEQPKPTEEEKPKPVEEEKPKPVEEEKPKPVEEEKPKPAEEEKPKPAEEKKPKPAEEEKPKPVEEEKLKQVEEEKSKPVEEEKPKPVEEEKPKPAEEEKPKPVEEEKPKPAEEEKPKPVEEEKPKPVEEEKPKPTEEEKPKPVEEEKPKPVEEEKPKPVEEEKTKPVEEEKPKPAEEEKPKPVEEEKPKPVEEEKPKAVEEEKPKRVEEEKPKPVEEEKPKRVEEEKPKPVEEEKPKPVEEEKPKPVEEEKPKPAEEEKPKPVEEEKPKPVEEGKPKPVVEEKPKPSEEEKQKPVEEQVQPEPTPVEEEKPTPEKPLSEPVPETQPQVPIEEVKAEAQKPLPKFIKDLKPNKTTLLEGDQLIIEGELDSVPTKVQLQINGEPVPDDRVKTDVKDKKIKFTLDNIQLDESGDFTVKANDEVESKPVSITVNADIPKFVKNLTINKKQFDAGETLNFECTLNKSFTEVVWLKDGQPLEQNEHIQFTQDGPKLKLTIKDAQPEDHTGTYSLKVKDVESDKVPVTVTKKVPKFVKELKPNKTTLLEGEQLVLECELDMVPTTVQLQINGEKVPDDRVKTEIKDKKIKFTLDDIKLDESGDHTVKVNDEVESKPVAIKVNADIPKFVKNLTINKKQFDIGETLNFECTLNKPFTEVVWLKDGQPIEQDERISFSTDGPKLKLTIKDAQPTDHTGTYSVQVKNVESDKVPVTVTKKVPKFVKELKPNKTTLLEGEQLVLECELDMVPTTVQLQINGEKVPDDRVKTEIKDKKIKFTLDDIKLDESGDHTVKVNDEVESKPVAIKVNADIPKFVKNLTINKKQFDIGETLNFECTLNKPFTEVVWLKDGQPIEQDERISFSTDGPKLKLTIKDAQPTDHTGTYSVQVKNVESDKVPVTVTKKVPKFVKDLKANKTTLTEGEQLVLECELDTTPTTVQLQINGEKVPDDRVKTEVKDKKIKFTLDNIKLDESGDHTVKVNDEVESKPVSITVNADIPKFVKNLTINKKQFDAGETLNFECTLNKPFTEVVWLKDGQPIEQDERISFSTDGPKLKLTIKDAQPTDHTGTYSVQVKSVESDKVPVTVTKKVPKFVKDLKANKTTLTEGEQLVLECELDTIPTTVQLQINGEKVPDDRVKTEIKDKKIKFTLDNIKLDESGNFTAKVNDEVESKPVAIKVNADIPKFVKNLTINKKQFDLGETLNFECTLNKPFTEVVWLKDGQPIEEDEHIQFTQDGPKLKLTIKDAQPTDHTGTYSVQVKNVESDKVPVTVTKKVPKFVKDLKANKTTLTEGEQLILECELDMAPSKVELILNGEKVPDDRIKPEIKDKKIKFTLDNVKLDESGNFTVKVNDEVESKPVSITVNADIPKFVKNLTINKKQFDIGETLNFECTLNKPFTEVVWLKDGQPIEQDERISFSTDGPKLKLTIKDAQPTDHTGTYSVQVKNVESDKVPVTVTKKVPKFVKDLKANKSPLTEGEQLVLECELDMAPSSVELILNGEKVPEDRVKKEVKDKKIKFTLDNMKLDESGDYTVKVNDEVESKPVAIKVNADIPKFVKNLTINKKQFDLGETLNFECTLNKPFTEVVWFKDGQPIEEDEHISFSADGPKLKLTIKDAQPSDHTGTYSVQVKNVESDKVPVTVTKKLPKFVKDLKANKTPLTEGEQLVLDCELDMAPSKVELILNGEKVPDDRIKPEIKDKKIKFTLDNIQLNESGDFTVKVNDEVESKPVSIKVNADIPKFVKNLTINKKKFDIGETLNFECTLNKPFDQIVWLKDNEPIEEDAHIQFFVDGPKLKMTIKDAQPSDHTGTYSVRVKDVESDRIPVVVEEKPLTFVKDLTAKKTTLNENETLELSCQLSRPLKPDETIQWYRSEIEIPIEQEYPTEQINLQISNVETTMSGDYYLIISSPDEKKPLKSSTVKITIKPEEIKFLKPLRALKNPLNEDETLILECELDKPTYKNVKFSLNDKPLDENEDDRIKITQTGNKWQIQITHVKQEIDEGDYTVTINDKLTSPKVKVTIIKPLTFIQDLTVSNSEPIVDETIIFQCELSRPLPTGDSKDLLFTLNGKSLSNEQIRRLKIDISTTSPKIVLTLSNVKLTVDQGNYQLKILHLQELQSQTVNVKIRPKPIEVIQPLQPDKENVVEEDTLVLSTKLKNVPDNPTIVWLKDNQPISIDNKRIRSIPSRDGQQFKLSIENVKLDQSGTYALQINDEIITQCDINIKSIPLKTIVPLKVLGTPIVGGNVELQIELNRPNIPFVWLKDGIPLENQPSPIKDQTKYRLKLSDLKLDDSGVYSINFNDGELKENVNLNVALPSFEFIEQLKCIPSDDIEEDSNVIMQCVLNRPIDDENIPVTLLKNNKPLSAADNQRVRIERDGPTLKIHLNNVKSDDAGVYKVTVDKTKDTSTRLKVHDKPLAIIEQLHLVDAKDDTNTVSENLPFELFIRYNKPVKNVVLNRDNKRVPIDKHTQIIYEDNSTSVRIRFDAAQPDDKGKYETIVKDSTVTNKDGLRSQSVTINVKPLPVLFTSDIQVSTSDINNIPEKIELILTTTINQEKGKIKWFLNNKEIKEDQNHKIIVKNLQRQLIIKSTVIADSGIYSAKSDDDERTVELTIKVLDELRFTKELTPSNINTVEGKEKELVFECETSRSTTVQWFHDQQKLSPNELKKHYQIESLKNNTLHKLRILQPVTADSGVYRCVLPTNVETSSQCTIEPAGVDFLQHLATPVHVEYMKSALLECELSKRPQNVVWKDKRGQIIEDSDKYEIMNNGKLQGLMINDCDENDNGEYTITVDNTKSSTAEVIVEPHEEKVQAPSQKLQPEEPIKGGFRKLLPNKLNVNEDTDFILECEVNNPKQITDWYLDDDLIDEHTPRFEIINNGPIRQLKVHKAELNDTGKYTCKDRQSGETTNSDVDVAKAPIRIIKGLPETLIVPQGKI</sequence>
<dbReference type="EMBL" id="CAJOBD010000398">
    <property type="protein sequence ID" value="CAF3661289.1"/>
    <property type="molecule type" value="Genomic_DNA"/>
</dbReference>
<keyword evidence="3" id="KW-0597">Phosphoprotein</keyword>
<feature type="domain" description="Ig-like" evidence="6">
    <location>
        <begin position="4518"/>
        <end position="4602"/>
    </location>
</feature>
<dbReference type="InterPro" id="IPR052385">
    <property type="entry name" value="Obscurin/Obscurin-like_Reg"/>
</dbReference>
<feature type="domain" description="Ig-like" evidence="6">
    <location>
        <begin position="2118"/>
        <end position="2206"/>
    </location>
</feature>
<feature type="domain" description="Ig-like" evidence="6">
    <location>
        <begin position="3500"/>
        <end position="3587"/>
    </location>
</feature>
<feature type="domain" description="Ig-like" evidence="6">
    <location>
        <begin position="241"/>
        <end position="331"/>
    </location>
</feature>
<evidence type="ECO:0000259" key="6">
    <source>
        <dbReference type="PROSITE" id="PS50835"/>
    </source>
</evidence>
<feature type="domain" description="Ig-like" evidence="6">
    <location>
        <begin position="5183"/>
        <end position="5277"/>
    </location>
</feature>
<dbReference type="InterPro" id="IPR013783">
    <property type="entry name" value="Ig-like_fold"/>
</dbReference>
<feature type="compositionally biased region" description="Basic and acidic residues" evidence="5">
    <location>
        <begin position="495"/>
        <end position="507"/>
    </location>
</feature>
<feature type="compositionally biased region" description="Polar residues" evidence="5">
    <location>
        <begin position="1037"/>
        <end position="1057"/>
    </location>
</feature>
<proteinExistence type="predicted"/>
<accession>A0A818RQJ0</accession>
<evidence type="ECO:0000313" key="7">
    <source>
        <dbReference type="EMBL" id="CAF3661289.1"/>
    </source>
</evidence>
<feature type="region of interest" description="Disordered" evidence="5">
    <location>
        <begin position="1016"/>
        <end position="1755"/>
    </location>
</feature>
<feature type="region of interest" description="Disordered" evidence="5">
    <location>
        <begin position="495"/>
        <end position="514"/>
    </location>
</feature>
<evidence type="ECO:0000256" key="1">
    <source>
        <dbReference type="ARBA" id="ARBA00004496"/>
    </source>
</evidence>
<name>A0A818RQJ0_9BILA</name>
<comment type="caution">
    <text evidence="7">The sequence shown here is derived from an EMBL/GenBank/DDBJ whole genome shotgun (WGS) entry which is preliminary data.</text>
</comment>
<feature type="compositionally biased region" description="Basic and acidic residues" evidence="5">
    <location>
        <begin position="2235"/>
        <end position="2258"/>
    </location>
</feature>
<feature type="compositionally biased region" description="Basic and acidic residues" evidence="5">
    <location>
        <begin position="1072"/>
        <end position="1547"/>
    </location>
</feature>
<feature type="domain" description="Ig-like" evidence="6">
    <location>
        <begin position="4610"/>
        <end position="4697"/>
    </location>
</feature>
<dbReference type="GO" id="GO:0005737">
    <property type="term" value="C:cytoplasm"/>
    <property type="evidence" value="ECO:0007669"/>
    <property type="project" value="UniProtKB-SubCell"/>
</dbReference>
<dbReference type="PANTHER" id="PTHR35971">
    <property type="entry name" value="SI:DKEY-31G6.6"/>
    <property type="match status" value="1"/>
</dbReference>
<dbReference type="Pfam" id="PF07679">
    <property type="entry name" value="I-set"/>
    <property type="match status" value="22"/>
</dbReference>
<dbReference type="InterPro" id="IPR007110">
    <property type="entry name" value="Ig-like_dom"/>
</dbReference>
<feature type="domain" description="Ig-like" evidence="6">
    <location>
        <begin position="4425"/>
        <end position="4512"/>
    </location>
</feature>
<feature type="compositionally biased region" description="Acidic residues" evidence="5">
    <location>
        <begin position="2828"/>
        <end position="2841"/>
    </location>
</feature>
<keyword evidence="2" id="KW-0963">Cytoplasm</keyword>
<dbReference type="CDD" id="cd00096">
    <property type="entry name" value="Ig"/>
    <property type="match status" value="11"/>
</dbReference>
<feature type="domain" description="Ig-like" evidence="6">
    <location>
        <begin position="2338"/>
        <end position="2426"/>
    </location>
</feature>
<feature type="domain" description="Ig-like" evidence="6">
    <location>
        <begin position="4333"/>
        <end position="4417"/>
    </location>
</feature>
<feature type="domain" description="Ig-like" evidence="6">
    <location>
        <begin position="5869"/>
        <end position="5970"/>
    </location>
</feature>
<feature type="compositionally biased region" description="Basic and acidic residues" evidence="5">
    <location>
        <begin position="1553"/>
        <end position="1622"/>
    </location>
</feature>
<feature type="domain" description="Ig-like" evidence="6">
    <location>
        <begin position="4880"/>
        <end position="4979"/>
    </location>
</feature>
<feature type="domain" description="Ig-like" evidence="6">
    <location>
        <begin position="3685"/>
        <end position="3772"/>
    </location>
</feature>
<dbReference type="InterPro" id="IPR036179">
    <property type="entry name" value="Ig-like_dom_sf"/>
</dbReference>
<feature type="domain" description="Ig-like" evidence="6">
    <location>
        <begin position="4240"/>
        <end position="4327"/>
    </location>
</feature>
<feature type="domain" description="Ig-like" evidence="6">
    <location>
        <begin position="4795"/>
        <end position="4873"/>
    </location>
</feature>
<feature type="domain" description="Ig-like" evidence="6">
    <location>
        <begin position="551"/>
        <end position="639"/>
    </location>
</feature>
<feature type="region of interest" description="Disordered" evidence="5">
    <location>
        <begin position="2235"/>
        <end position="2261"/>
    </location>
</feature>
<dbReference type="PROSITE" id="PS50835">
    <property type="entry name" value="IG_LIKE"/>
    <property type="match status" value="20"/>
</dbReference>
<dbReference type="InterPro" id="IPR013098">
    <property type="entry name" value="Ig_I-set"/>
</dbReference>
<feature type="compositionally biased region" description="Basic and acidic residues" evidence="5">
    <location>
        <begin position="2843"/>
        <end position="2858"/>
    </location>
</feature>
<evidence type="ECO:0000256" key="4">
    <source>
        <dbReference type="ARBA" id="ARBA00023157"/>
    </source>
</evidence>
<evidence type="ECO:0000256" key="5">
    <source>
        <dbReference type="SAM" id="MobiDB-lite"/>
    </source>
</evidence>